<dbReference type="GO" id="GO:0042138">
    <property type="term" value="P:meiotic DNA double-strand break formation"/>
    <property type="evidence" value="ECO:0007669"/>
    <property type="project" value="TreeGrafter"/>
</dbReference>
<keyword evidence="3" id="KW-1185">Reference proteome</keyword>
<dbReference type="PANTHER" id="PTHR10848:SF0">
    <property type="entry name" value="MEIOTIC RECOMBINATION PROTEIN SPO11"/>
    <property type="match status" value="1"/>
</dbReference>
<dbReference type="GO" id="GO:0003677">
    <property type="term" value="F:DNA binding"/>
    <property type="evidence" value="ECO:0007669"/>
    <property type="project" value="UniProtKB-KW"/>
</dbReference>
<dbReference type="eggNOG" id="KOG2795">
    <property type="taxonomic scope" value="Eukaryota"/>
</dbReference>
<accession>A0A0L0DC35</accession>
<feature type="domain" description="Topoisomerase 6 subunit A/Spo11 TOPRIM" evidence="1">
    <location>
        <begin position="162"/>
        <end position="329"/>
    </location>
</feature>
<dbReference type="GO" id="GO:0000228">
    <property type="term" value="C:nuclear chromosome"/>
    <property type="evidence" value="ECO:0007669"/>
    <property type="project" value="TreeGrafter"/>
</dbReference>
<dbReference type="InterPro" id="IPR034136">
    <property type="entry name" value="TOPRIM_Topo6A/Spo11"/>
</dbReference>
<dbReference type="GeneID" id="25565431"/>
<protein>
    <recommendedName>
        <fullName evidence="1">Topoisomerase 6 subunit A/Spo11 TOPRIM domain-containing protein</fullName>
    </recommendedName>
</protein>
<dbReference type="Gene3D" id="3.40.1360.10">
    <property type="match status" value="1"/>
</dbReference>
<dbReference type="SUPFAM" id="SSF56726">
    <property type="entry name" value="DNA topoisomerase IV, alpha subunit"/>
    <property type="match status" value="1"/>
</dbReference>
<dbReference type="GO" id="GO:0005524">
    <property type="term" value="F:ATP binding"/>
    <property type="evidence" value="ECO:0007669"/>
    <property type="project" value="InterPro"/>
</dbReference>
<dbReference type="Pfam" id="PF21180">
    <property type="entry name" value="TOP6A-Spo11_Toprim"/>
    <property type="match status" value="1"/>
</dbReference>
<name>A0A0L0DC35_THETB</name>
<evidence type="ECO:0000313" key="2">
    <source>
        <dbReference type="EMBL" id="KNC49909.1"/>
    </source>
</evidence>
<dbReference type="InterPro" id="IPR002815">
    <property type="entry name" value="Spo11/TopoVI_A"/>
</dbReference>
<evidence type="ECO:0000313" key="3">
    <source>
        <dbReference type="Proteomes" id="UP000054408"/>
    </source>
</evidence>
<dbReference type="GO" id="GO:0007131">
    <property type="term" value="P:reciprocal meiotic recombination"/>
    <property type="evidence" value="ECO:0007669"/>
    <property type="project" value="TreeGrafter"/>
</dbReference>
<dbReference type="STRING" id="461836.A0A0L0DC35"/>
<dbReference type="PRINTS" id="PR01550">
    <property type="entry name" value="TOP6AFAMILY"/>
</dbReference>
<dbReference type="RefSeq" id="XP_013757390.1">
    <property type="nucleotide sequence ID" value="XM_013901936.1"/>
</dbReference>
<dbReference type="Proteomes" id="UP000054408">
    <property type="component" value="Unassembled WGS sequence"/>
</dbReference>
<dbReference type="OrthoDB" id="5377392at2759"/>
<proteinExistence type="predicted"/>
<dbReference type="GO" id="GO:0003918">
    <property type="term" value="F:DNA topoisomerase type II (double strand cut, ATP-hydrolyzing) activity"/>
    <property type="evidence" value="ECO:0007669"/>
    <property type="project" value="UniProtKB-EC"/>
</dbReference>
<organism evidence="2 3">
    <name type="scientific">Thecamonas trahens ATCC 50062</name>
    <dbReference type="NCBI Taxonomy" id="461836"/>
    <lineage>
        <taxon>Eukaryota</taxon>
        <taxon>Apusozoa</taxon>
        <taxon>Apusomonadida</taxon>
        <taxon>Apusomonadidae</taxon>
        <taxon>Thecamonas</taxon>
    </lineage>
</organism>
<dbReference type="InterPro" id="IPR036078">
    <property type="entry name" value="Spo11/TopoVI_A_sf"/>
</dbReference>
<dbReference type="GO" id="GO:0000706">
    <property type="term" value="P:meiotic DNA double-strand break processing"/>
    <property type="evidence" value="ECO:0007669"/>
    <property type="project" value="TreeGrafter"/>
</dbReference>
<dbReference type="EMBL" id="GL349458">
    <property type="protein sequence ID" value="KNC49909.1"/>
    <property type="molecule type" value="Genomic_DNA"/>
</dbReference>
<reference evidence="2 3" key="1">
    <citation type="submission" date="2010-05" db="EMBL/GenBank/DDBJ databases">
        <title>The Genome Sequence of Thecamonas trahens ATCC 50062.</title>
        <authorList>
            <consortium name="The Broad Institute Genome Sequencing Platform"/>
            <person name="Russ C."/>
            <person name="Cuomo C."/>
            <person name="Shea T."/>
            <person name="Young S.K."/>
            <person name="Zeng Q."/>
            <person name="Koehrsen M."/>
            <person name="Haas B."/>
            <person name="Borodovsky M."/>
            <person name="Guigo R."/>
            <person name="Alvarado L."/>
            <person name="Berlin A."/>
            <person name="Bochicchio J."/>
            <person name="Borenstein D."/>
            <person name="Chapman S."/>
            <person name="Chen Z."/>
            <person name="Freedman E."/>
            <person name="Gellesch M."/>
            <person name="Goldberg J."/>
            <person name="Griggs A."/>
            <person name="Gujja S."/>
            <person name="Heilman E."/>
            <person name="Heiman D."/>
            <person name="Hepburn T."/>
            <person name="Howarth C."/>
            <person name="Jen D."/>
            <person name="Larson L."/>
            <person name="Mehta T."/>
            <person name="Park D."/>
            <person name="Pearson M."/>
            <person name="Roberts A."/>
            <person name="Saif S."/>
            <person name="Shenoy N."/>
            <person name="Sisk P."/>
            <person name="Stolte C."/>
            <person name="Sykes S."/>
            <person name="Thomson T."/>
            <person name="Walk T."/>
            <person name="White J."/>
            <person name="Yandava C."/>
            <person name="Burger G."/>
            <person name="Gray M.W."/>
            <person name="Holland P.W.H."/>
            <person name="King N."/>
            <person name="Lang F.B.F."/>
            <person name="Roger A.J."/>
            <person name="Ruiz-Trillo I."/>
            <person name="Lander E."/>
            <person name="Nusbaum C."/>
        </authorList>
    </citation>
    <scope>NUCLEOTIDE SEQUENCE [LARGE SCALE GENOMIC DNA]</scope>
    <source>
        <strain evidence="2 3">ATCC 50062</strain>
    </source>
</reference>
<evidence type="ECO:0000259" key="1">
    <source>
        <dbReference type="Pfam" id="PF21180"/>
    </source>
</evidence>
<dbReference type="GO" id="GO:0046872">
    <property type="term" value="F:metal ion binding"/>
    <property type="evidence" value="ECO:0007669"/>
    <property type="project" value="UniProtKB-KW"/>
</dbReference>
<dbReference type="PANTHER" id="PTHR10848">
    <property type="entry name" value="MEIOTIC RECOMBINATION PROTEIN SPO11"/>
    <property type="match status" value="1"/>
</dbReference>
<sequence length="341" mass="35611">MDDPLHLLEEMVLDVLRALQSAPFTLPRKMAAAACASRCRTHIAPTDDGWARQTGRRPGGMLTSWTGAAGARTAFVAAACAAVLRGSESVTLRDVYYSAPAGLFASAGGVAAAAAVLETALGLPRWKLGMTESVSARRAAALEAAGGLRLVPETPGIRACLVVVEKHTVLSGLVAAASSGTFRGVAPFLILLTGSGYPSTGVALMVRLLARAMGAAPRVFLVTDADPHGADIALRYRFGSGSVPVRNPHLVAPAATVWHWLGLHADDPVLDERGCGGEPLTRADTGKLAGLLRSRLLAKLMPAAWRARIESQQALGRKYELEALSADRLASWLAAKLAEAS</sequence>
<gene>
    <name evidence="2" type="ORF">AMSG_06210</name>
</gene>
<dbReference type="AlphaFoldDB" id="A0A0L0DC35"/>